<proteinExistence type="predicted"/>
<reference evidence="3" key="1">
    <citation type="submission" date="2016-10" db="EMBL/GenBank/DDBJ databases">
        <authorList>
            <person name="Varghese N."/>
            <person name="Submissions S."/>
        </authorList>
    </citation>
    <scope>NUCLEOTIDE SEQUENCE [LARGE SCALE GENOMIC DNA]</scope>
    <source>
        <strain evidence="3">CGMCC 1.6963</strain>
    </source>
</reference>
<dbReference type="SUPFAM" id="SSF55729">
    <property type="entry name" value="Acyl-CoA N-acyltransferases (Nat)"/>
    <property type="match status" value="1"/>
</dbReference>
<dbReference type="CDD" id="cd04301">
    <property type="entry name" value="NAT_SF"/>
    <property type="match status" value="1"/>
</dbReference>
<dbReference type="OrthoDB" id="3627178at2"/>
<dbReference type="InterPro" id="IPR000182">
    <property type="entry name" value="GNAT_dom"/>
</dbReference>
<protein>
    <submittedName>
        <fullName evidence="2">Predicted acetyltransferase</fullName>
    </submittedName>
</protein>
<name>A0A1H9XH95_9MICO</name>
<evidence type="ECO:0000313" key="3">
    <source>
        <dbReference type="Proteomes" id="UP000199019"/>
    </source>
</evidence>
<keyword evidence="2" id="KW-0808">Transferase</keyword>
<dbReference type="Gene3D" id="3.40.630.30">
    <property type="match status" value="1"/>
</dbReference>
<dbReference type="STRING" id="587636.SAMN05216199_3818"/>
<evidence type="ECO:0000259" key="1">
    <source>
        <dbReference type="PROSITE" id="PS51186"/>
    </source>
</evidence>
<dbReference type="InterPro" id="IPR016181">
    <property type="entry name" value="Acyl_CoA_acyltransferase"/>
</dbReference>
<dbReference type="GO" id="GO:0016747">
    <property type="term" value="F:acyltransferase activity, transferring groups other than amino-acyl groups"/>
    <property type="evidence" value="ECO:0007669"/>
    <property type="project" value="InterPro"/>
</dbReference>
<feature type="domain" description="N-acetyltransferase" evidence="1">
    <location>
        <begin position="17"/>
        <end position="178"/>
    </location>
</feature>
<evidence type="ECO:0000313" key="2">
    <source>
        <dbReference type="EMBL" id="SES45578.1"/>
    </source>
</evidence>
<dbReference type="EMBL" id="FOHB01000008">
    <property type="protein sequence ID" value="SES45578.1"/>
    <property type="molecule type" value="Genomic_DNA"/>
</dbReference>
<dbReference type="RefSeq" id="WP_091761696.1">
    <property type="nucleotide sequence ID" value="NZ_FOHB01000008.1"/>
</dbReference>
<dbReference type="AlphaFoldDB" id="A0A1H9XH95"/>
<dbReference type="Proteomes" id="UP000199019">
    <property type="component" value="Unassembled WGS sequence"/>
</dbReference>
<organism evidence="2 3">
    <name type="scientific">Pedococcus cremeus</name>
    <dbReference type="NCBI Taxonomy" id="587636"/>
    <lineage>
        <taxon>Bacteria</taxon>
        <taxon>Bacillati</taxon>
        <taxon>Actinomycetota</taxon>
        <taxon>Actinomycetes</taxon>
        <taxon>Micrococcales</taxon>
        <taxon>Intrasporangiaceae</taxon>
        <taxon>Pedococcus</taxon>
    </lineage>
</organism>
<accession>A0A1H9XH95</accession>
<dbReference type="PROSITE" id="PS51186">
    <property type="entry name" value="GNAT"/>
    <property type="match status" value="1"/>
</dbReference>
<sequence>MPDSTQPQPQPEPPSAVRVRRVGPDDRAVLERLWLLFRHDLSRFTGTLPHPDGTFRSERLEAALTDAGWAAFLAHHGDSPVGFAFVRSLERQPFVLNSFFVVAGARRTGVGSQFVHEVLATFPGRWEVAFQEANTVAGHFWRAVAASHDPRWSEERRAVPGQPDVPPDSWIGFTVHDR</sequence>
<gene>
    <name evidence="2" type="ORF">SAMN05216199_3818</name>
</gene>
<keyword evidence="3" id="KW-1185">Reference proteome</keyword>